<dbReference type="GO" id="GO:0015937">
    <property type="term" value="P:coenzyme A biosynthetic process"/>
    <property type="evidence" value="ECO:0007669"/>
    <property type="project" value="UniProtKB-UniRule"/>
</dbReference>
<evidence type="ECO:0000313" key="6">
    <source>
        <dbReference type="EMBL" id="SEQ27633.1"/>
    </source>
</evidence>
<dbReference type="GO" id="GO:0005524">
    <property type="term" value="F:ATP binding"/>
    <property type="evidence" value="ECO:0007669"/>
    <property type="project" value="UniProtKB-KW"/>
</dbReference>
<evidence type="ECO:0000256" key="4">
    <source>
        <dbReference type="ARBA" id="ARBA00022993"/>
    </source>
</evidence>
<dbReference type="RefSeq" id="WP_074642439.1">
    <property type="nucleotide sequence ID" value="NZ_FOFU01000003.1"/>
</dbReference>
<dbReference type="EMBL" id="FOFU01000003">
    <property type="protein sequence ID" value="SEQ27633.1"/>
    <property type="molecule type" value="Genomic_DNA"/>
</dbReference>
<dbReference type="AlphaFoldDB" id="A0A1H9ER06"/>
<organism evidence="6 7">
    <name type="scientific">Treponema bryantii</name>
    <dbReference type="NCBI Taxonomy" id="163"/>
    <lineage>
        <taxon>Bacteria</taxon>
        <taxon>Pseudomonadati</taxon>
        <taxon>Spirochaetota</taxon>
        <taxon>Spirochaetia</taxon>
        <taxon>Spirochaetales</taxon>
        <taxon>Treponemataceae</taxon>
        <taxon>Treponema</taxon>
    </lineage>
</organism>
<protein>
    <recommendedName>
        <fullName evidence="5">Dephospho-CoA kinase</fullName>
        <ecNumber evidence="5">2.7.1.24</ecNumber>
    </recommendedName>
</protein>
<name>A0A1H9ER06_9SPIR</name>
<keyword evidence="6" id="KW-0808">Transferase</keyword>
<keyword evidence="7" id="KW-1185">Reference proteome</keyword>
<evidence type="ECO:0000256" key="3">
    <source>
        <dbReference type="ARBA" id="ARBA00022840"/>
    </source>
</evidence>
<comment type="similarity">
    <text evidence="1">Belongs to the CoaE family.</text>
</comment>
<evidence type="ECO:0000256" key="1">
    <source>
        <dbReference type="ARBA" id="ARBA00009018"/>
    </source>
</evidence>
<sequence>MFDKGSKASTADNTTGTQVIAVVGPMAAGKNYICSQMEKDGWASVDADILVHEAIEIAKDRILDTFIPYAEQQNLKLTRIDGTIDRRSLGKLLFAIPELLKIQESIVYPIITKKIDDFIKEHKKTIINATVLYKTPELLARCEKILFVTAPRLTRLRRARRRDHLSYRQIFRRFHAQRNLLREYKKSGIPLEIIQN</sequence>
<keyword evidence="2" id="KW-0547">Nucleotide-binding</keyword>
<keyword evidence="6" id="KW-0418">Kinase</keyword>
<dbReference type="SUPFAM" id="SSF52540">
    <property type="entry name" value="P-loop containing nucleoside triphosphate hydrolases"/>
    <property type="match status" value="1"/>
</dbReference>
<proteinExistence type="inferred from homology"/>
<dbReference type="Pfam" id="PF01121">
    <property type="entry name" value="CoaE"/>
    <property type="match status" value="1"/>
</dbReference>
<dbReference type="Gene3D" id="3.40.50.300">
    <property type="entry name" value="P-loop containing nucleotide triphosphate hydrolases"/>
    <property type="match status" value="1"/>
</dbReference>
<dbReference type="CDD" id="cd02022">
    <property type="entry name" value="DPCK"/>
    <property type="match status" value="1"/>
</dbReference>
<dbReference type="NCBIfam" id="TIGR00152">
    <property type="entry name" value="dephospho-CoA kinase"/>
    <property type="match status" value="1"/>
</dbReference>
<evidence type="ECO:0000256" key="2">
    <source>
        <dbReference type="ARBA" id="ARBA00022741"/>
    </source>
</evidence>
<dbReference type="STRING" id="163.SAMN04487775_105179"/>
<keyword evidence="4" id="KW-0173">Coenzyme A biosynthesis</keyword>
<dbReference type="GO" id="GO:0005737">
    <property type="term" value="C:cytoplasm"/>
    <property type="evidence" value="ECO:0007669"/>
    <property type="project" value="UniProtKB-UniRule"/>
</dbReference>
<gene>
    <name evidence="6" type="ORF">SAMN04487977_103237</name>
</gene>
<dbReference type="InterPro" id="IPR027417">
    <property type="entry name" value="P-loop_NTPase"/>
</dbReference>
<evidence type="ECO:0000313" key="7">
    <source>
        <dbReference type="Proteomes" id="UP000182360"/>
    </source>
</evidence>
<evidence type="ECO:0000256" key="5">
    <source>
        <dbReference type="NCBIfam" id="TIGR00152"/>
    </source>
</evidence>
<dbReference type="PROSITE" id="PS51219">
    <property type="entry name" value="DPCK"/>
    <property type="match status" value="1"/>
</dbReference>
<keyword evidence="3" id="KW-0067">ATP-binding</keyword>
<accession>A0A1H9ER06</accession>
<dbReference type="OrthoDB" id="359604at2"/>
<reference evidence="6 7" key="1">
    <citation type="submission" date="2016-10" db="EMBL/GenBank/DDBJ databases">
        <authorList>
            <person name="de Groot N.N."/>
        </authorList>
    </citation>
    <scope>NUCLEOTIDE SEQUENCE [LARGE SCALE GENOMIC DNA]</scope>
    <source>
        <strain evidence="6 7">B25</strain>
    </source>
</reference>
<dbReference type="GO" id="GO:0004140">
    <property type="term" value="F:dephospho-CoA kinase activity"/>
    <property type="evidence" value="ECO:0007669"/>
    <property type="project" value="UniProtKB-UniRule"/>
</dbReference>
<dbReference type="EC" id="2.7.1.24" evidence="5"/>
<dbReference type="Proteomes" id="UP000182360">
    <property type="component" value="Unassembled WGS sequence"/>
</dbReference>
<dbReference type="InterPro" id="IPR001977">
    <property type="entry name" value="Depp_CoAkinase"/>
</dbReference>